<evidence type="ECO:0000313" key="1">
    <source>
        <dbReference type="EMBL" id="AEN87282.1"/>
    </source>
</evidence>
<gene>
    <name evidence="1" type="ORF">BMWSH_0398</name>
</gene>
<proteinExistence type="predicted"/>
<protein>
    <submittedName>
        <fullName evidence="1">Uncharacterized protein</fullName>
    </submittedName>
</protein>
<sequence length="40" mass="4802">MFIYKNEREDLATKQCCSVETFTKSVEQLAVYEHIIYNTR</sequence>
<dbReference type="KEGG" id="bmh:BMWSH_0398"/>
<dbReference type="EMBL" id="CP003017">
    <property type="protein sequence ID" value="AEN87282.1"/>
    <property type="molecule type" value="Genomic_DNA"/>
</dbReference>
<accession>A0A8D3WW78</accession>
<organism evidence="1 2">
    <name type="scientific">Priestia megaterium (strain WSH-002)</name>
    <name type="common">Bacillus megaterium</name>
    <dbReference type="NCBI Taxonomy" id="1006007"/>
    <lineage>
        <taxon>Bacteria</taxon>
        <taxon>Bacillati</taxon>
        <taxon>Bacillota</taxon>
        <taxon>Bacilli</taxon>
        <taxon>Bacillales</taxon>
        <taxon>Bacillaceae</taxon>
        <taxon>Priestia</taxon>
    </lineage>
</organism>
<dbReference type="AlphaFoldDB" id="A0A8D3WW78"/>
<dbReference type="Proteomes" id="UP000001283">
    <property type="component" value="Chromosome"/>
</dbReference>
<reference evidence="1 2" key="1">
    <citation type="journal article" date="2011" name="J. Bacteriol.">
        <title>Complete genome sequence of the industrial strain Bacillus megaterium WSH-002.</title>
        <authorList>
            <person name="Liu L."/>
            <person name="Li Y."/>
            <person name="Zhang J."/>
            <person name="Zou W."/>
            <person name="Zhou Z."/>
            <person name="Liu J."/>
            <person name="Li X."/>
            <person name="Wang L."/>
            <person name="Chen J."/>
        </authorList>
    </citation>
    <scope>NUCLEOTIDE SEQUENCE [LARGE SCALE GENOMIC DNA]</scope>
    <source>
        <strain evidence="1 2">WSH-002</strain>
    </source>
</reference>
<name>A0A8D3WW78_PRIMW</name>
<evidence type="ECO:0000313" key="2">
    <source>
        <dbReference type="Proteomes" id="UP000001283"/>
    </source>
</evidence>